<dbReference type="PANTHER" id="PTHR10306:SF8">
    <property type="entry name" value="SYNAPTOPHYSIN-LIKE PROTEIN 2"/>
    <property type="match status" value="1"/>
</dbReference>
<evidence type="ECO:0000313" key="2">
    <source>
        <dbReference type="Proteomes" id="UP000472273"/>
    </source>
</evidence>
<keyword evidence="2" id="KW-1185">Reference proteome</keyword>
<accession>A0A670YPW8</accession>
<sequence length="93" mass="10299">MQSVRSWDCSQGLVKLNMLPFSYCLFTDLILNSSPLSLQLFAIFAFGACGSFSAETGATVKCTKPPKETTAITVQFGYPFRVLLMKMSLNLFQ</sequence>
<dbReference type="PRINTS" id="PR00220">
    <property type="entry name" value="SYNAPTOPHYSN"/>
</dbReference>
<dbReference type="GO" id="GO:0030672">
    <property type="term" value="C:synaptic vesicle membrane"/>
    <property type="evidence" value="ECO:0007669"/>
    <property type="project" value="TreeGrafter"/>
</dbReference>
<dbReference type="Proteomes" id="UP000472273">
    <property type="component" value="Unplaced"/>
</dbReference>
<reference evidence="1" key="2">
    <citation type="submission" date="2025-09" db="UniProtKB">
        <authorList>
            <consortium name="Ensembl"/>
        </authorList>
    </citation>
    <scope>IDENTIFICATION</scope>
</reference>
<dbReference type="GeneTree" id="ENSGT00960000192187"/>
<dbReference type="InterPro" id="IPR001285">
    <property type="entry name" value="Synaptophysin/porin"/>
</dbReference>
<evidence type="ECO:0000313" key="1">
    <source>
        <dbReference type="Ensembl" id="ENSPTXP00000013029.1"/>
    </source>
</evidence>
<protein>
    <submittedName>
        <fullName evidence="1">Uncharacterized protein</fullName>
    </submittedName>
</protein>
<name>A0A670YPW8_PSETE</name>
<proteinExistence type="predicted"/>
<organism evidence="1 2">
    <name type="scientific">Pseudonaja textilis</name>
    <name type="common">Eastern brown snake</name>
    <dbReference type="NCBI Taxonomy" id="8673"/>
    <lineage>
        <taxon>Eukaryota</taxon>
        <taxon>Metazoa</taxon>
        <taxon>Chordata</taxon>
        <taxon>Craniata</taxon>
        <taxon>Vertebrata</taxon>
        <taxon>Euteleostomi</taxon>
        <taxon>Lepidosauria</taxon>
        <taxon>Squamata</taxon>
        <taxon>Bifurcata</taxon>
        <taxon>Unidentata</taxon>
        <taxon>Episquamata</taxon>
        <taxon>Toxicofera</taxon>
        <taxon>Serpentes</taxon>
        <taxon>Colubroidea</taxon>
        <taxon>Elapidae</taxon>
        <taxon>Hydrophiinae</taxon>
        <taxon>Pseudonaja</taxon>
    </lineage>
</organism>
<dbReference type="Ensembl" id="ENSPTXT00000013442.1">
    <property type="protein sequence ID" value="ENSPTXP00000013029.1"/>
    <property type="gene ID" value="ENSPTXG00000009121.1"/>
</dbReference>
<dbReference type="PANTHER" id="PTHR10306">
    <property type="entry name" value="SYNAPTOPHYSIN"/>
    <property type="match status" value="1"/>
</dbReference>
<reference evidence="1" key="1">
    <citation type="submission" date="2025-08" db="UniProtKB">
        <authorList>
            <consortium name="Ensembl"/>
        </authorList>
    </citation>
    <scope>IDENTIFICATION</scope>
</reference>
<dbReference type="AlphaFoldDB" id="A0A670YPW8"/>